<evidence type="ECO:0000313" key="3">
    <source>
        <dbReference type="Proteomes" id="UP000011083"/>
    </source>
</evidence>
<feature type="transmembrane region" description="Helical" evidence="1">
    <location>
        <begin position="7"/>
        <end position="28"/>
    </location>
</feature>
<dbReference type="EMBL" id="KB007854">
    <property type="protein sequence ID" value="ELR23772.1"/>
    <property type="molecule type" value="Genomic_DNA"/>
</dbReference>
<dbReference type="AlphaFoldDB" id="L8HEV8"/>
<accession>L8HEV8</accession>
<sequence length="238" mass="25626">MQATTPTVRLGFVVVVAVLLAPLFILGVEGSISRTFNEACAVWNARAHYQSQPTPQWLGSSLDCATGGPGVMQELVPENVLDQFNLYRTLAGLPNVTLNGTKSDSAQAAAWWDAALIQAGGCDPNNLDQCWANTSSPCYTEDRQTRASSIHLHQVRLGGTYFDVASILEAGYYDIVLNPETTSIGIGMYGNETGVNGNFTGFSCQTIDAAGAPHRRTAEPRPQGGMPTPLTECWRFRP</sequence>
<name>L8HEV8_ACACF</name>
<dbReference type="VEuPathDB" id="AmoebaDB:ACA1_196970"/>
<dbReference type="Proteomes" id="UP000011083">
    <property type="component" value="Unassembled WGS sequence"/>
</dbReference>
<evidence type="ECO:0000256" key="1">
    <source>
        <dbReference type="SAM" id="Phobius"/>
    </source>
</evidence>
<dbReference type="KEGG" id="acan:ACA1_196970"/>
<proteinExistence type="predicted"/>
<keyword evidence="1" id="KW-0812">Transmembrane</keyword>
<keyword evidence="1" id="KW-1133">Transmembrane helix</keyword>
<keyword evidence="3" id="KW-1185">Reference proteome</keyword>
<protein>
    <submittedName>
        <fullName evidence="2">Uncharacterized protein</fullName>
    </submittedName>
</protein>
<keyword evidence="1" id="KW-0472">Membrane</keyword>
<organism evidence="2 3">
    <name type="scientific">Acanthamoeba castellanii (strain ATCC 30010 / Neff)</name>
    <dbReference type="NCBI Taxonomy" id="1257118"/>
    <lineage>
        <taxon>Eukaryota</taxon>
        <taxon>Amoebozoa</taxon>
        <taxon>Discosea</taxon>
        <taxon>Longamoebia</taxon>
        <taxon>Centramoebida</taxon>
        <taxon>Acanthamoebidae</taxon>
        <taxon>Acanthamoeba</taxon>
    </lineage>
</organism>
<evidence type="ECO:0000313" key="2">
    <source>
        <dbReference type="EMBL" id="ELR23772.1"/>
    </source>
</evidence>
<reference evidence="2 3" key="1">
    <citation type="journal article" date="2013" name="Genome Biol.">
        <title>Genome of Acanthamoeba castellanii highlights extensive lateral gene transfer and early evolution of tyrosine kinase signaling.</title>
        <authorList>
            <person name="Clarke M."/>
            <person name="Lohan A.J."/>
            <person name="Liu B."/>
            <person name="Lagkouvardos I."/>
            <person name="Roy S."/>
            <person name="Zafar N."/>
            <person name="Bertelli C."/>
            <person name="Schilde C."/>
            <person name="Kianianmomeni A."/>
            <person name="Burglin T.R."/>
            <person name="Frech C."/>
            <person name="Turcotte B."/>
            <person name="Kopec K.O."/>
            <person name="Synnott J.M."/>
            <person name="Choo C."/>
            <person name="Paponov I."/>
            <person name="Finkler A."/>
            <person name="Soon Heng Tan C."/>
            <person name="Hutchins A.P."/>
            <person name="Weinmeier T."/>
            <person name="Rattei T."/>
            <person name="Chu J.S."/>
            <person name="Gimenez G."/>
            <person name="Irimia M."/>
            <person name="Rigden D.J."/>
            <person name="Fitzpatrick D.A."/>
            <person name="Lorenzo-Morales J."/>
            <person name="Bateman A."/>
            <person name="Chiu C.H."/>
            <person name="Tang P."/>
            <person name="Hegemann P."/>
            <person name="Fromm H."/>
            <person name="Raoult D."/>
            <person name="Greub G."/>
            <person name="Miranda-Saavedra D."/>
            <person name="Chen N."/>
            <person name="Nash P."/>
            <person name="Ginger M.L."/>
            <person name="Horn M."/>
            <person name="Schaap P."/>
            <person name="Caler L."/>
            <person name="Loftus B."/>
        </authorList>
    </citation>
    <scope>NUCLEOTIDE SEQUENCE [LARGE SCALE GENOMIC DNA]</scope>
    <source>
        <strain evidence="2 3">Neff</strain>
    </source>
</reference>
<dbReference type="GeneID" id="14924763"/>
<gene>
    <name evidence="2" type="ORF">ACA1_196970</name>
</gene>
<dbReference type="RefSeq" id="XP_004353300.1">
    <property type="nucleotide sequence ID" value="XM_004353248.1"/>
</dbReference>